<reference evidence="1 2" key="1">
    <citation type="submission" date="2017-10" db="EMBL/GenBank/DDBJ databases">
        <title>Reclassification of Eubacterium combesii and discrepancies in the nomenclature of botulinum neurotoxin producing clostridia. Request for an Opinion.</title>
        <authorList>
            <person name="Dobritsa A.P."/>
            <person name="Kutumbaka K.K."/>
            <person name="Samadpour M."/>
        </authorList>
    </citation>
    <scope>NUCLEOTIDE SEQUENCE [LARGE SCALE GENOMIC DNA]</scope>
    <source>
        <strain evidence="1 2">DSM 20696</strain>
    </source>
</reference>
<accession>A0A2G7HKE4</accession>
<name>A0A2G7HKE4_9CLOT</name>
<dbReference type="EMBL" id="PEIK01000003">
    <property type="protein sequence ID" value="PIH05176.1"/>
    <property type="molecule type" value="Genomic_DNA"/>
</dbReference>
<dbReference type="Proteomes" id="UP000231322">
    <property type="component" value="Unassembled WGS sequence"/>
</dbReference>
<evidence type="ECO:0000313" key="2">
    <source>
        <dbReference type="Proteomes" id="UP000231322"/>
    </source>
</evidence>
<keyword evidence="2" id="KW-1185">Reference proteome</keyword>
<sequence length="51" mass="6566">MDIIIRYKEKYLYFSFFILYRNIYYKRISKLQREFLLPLKLINRLLRNFTP</sequence>
<gene>
    <name evidence="1" type="ORF">CS538_04940</name>
</gene>
<proteinExistence type="predicted"/>
<evidence type="ECO:0000313" key="1">
    <source>
        <dbReference type="EMBL" id="PIH05176.1"/>
    </source>
</evidence>
<dbReference type="AlphaFoldDB" id="A0A2G7HKE4"/>
<protein>
    <submittedName>
        <fullName evidence="1">Uncharacterized protein</fullName>
    </submittedName>
</protein>
<organism evidence="1 2">
    <name type="scientific">Clostridium combesii</name>
    <dbReference type="NCBI Taxonomy" id="39481"/>
    <lineage>
        <taxon>Bacteria</taxon>
        <taxon>Bacillati</taxon>
        <taxon>Bacillota</taxon>
        <taxon>Clostridia</taxon>
        <taxon>Eubacteriales</taxon>
        <taxon>Clostridiaceae</taxon>
        <taxon>Clostridium</taxon>
    </lineage>
</organism>
<comment type="caution">
    <text evidence="1">The sequence shown here is derived from an EMBL/GenBank/DDBJ whole genome shotgun (WGS) entry which is preliminary data.</text>
</comment>